<name>A0ABD3CEZ8_9LAMI</name>
<proteinExistence type="predicted"/>
<dbReference type="Pfam" id="PF07734">
    <property type="entry name" value="FBA_1"/>
    <property type="match status" value="1"/>
</dbReference>
<reference evidence="3" key="1">
    <citation type="journal article" date="2024" name="IScience">
        <title>Strigolactones Initiate the Formation of Haustorium-like Structures in Castilleja.</title>
        <authorList>
            <person name="Buerger M."/>
            <person name="Peterson D."/>
            <person name="Chory J."/>
        </authorList>
    </citation>
    <scope>NUCLEOTIDE SEQUENCE [LARGE SCALE GENOMIC DNA]</scope>
</reference>
<dbReference type="SMART" id="SM00256">
    <property type="entry name" value="FBOX"/>
    <property type="match status" value="1"/>
</dbReference>
<dbReference type="InterPro" id="IPR036047">
    <property type="entry name" value="F-box-like_dom_sf"/>
</dbReference>
<protein>
    <recommendedName>
        <fullName evidence="1">F-box domain-containing protein</fullName>
    </recommendedName>
</protein>
<gene>
    <name evidence="2" type="ORF">CASFOL_027492</name>
</gene>
<accession>A0ABD3CEZ8</accession>
<keyword evidence="3" id="KW-1185">Reference proteome</keyword>
<evidence type="ECO:0000313" key="3">
    <source>
        <dbReference type="Proteomes" id="UP001632038"/>
    </source>
</evidence>
<dbReference type="EMBL" id="JAVIJP010000036">
    <property type="protein sequence ID" value="KAL3628446.1"/>
    <property type="molecule type" value="Genomic_DNA"/>
</dbReference>
<evidence type="ECO:0000259" key="1">
    <source>
        <dbReference type="SMART" id="SM00256"/>
    </source>
</evidence>
<dbReference type="PANTHER" id="PTHR31672:SF13">
    <property type="entry name" value="F-BOX PROTEIN CPR30-LIKE"/>
    <property type="match status" value="1"/>
</dbReference>
<sequence>MPSKRKRENNESPNADAMADCVLPQDLMDCIITRLPVKSIYRFKSVCKPLRQVFSSPKFAKMHRAQFPQNQSVVIFSHTAEYVNNVSLLKIKSDEEKKSCKLDIPFPQVDDIAELVGCCNGLLCMSFPSEFVALWNPALNNAFKCIPIPDLETKGPEMLSLGFGYNEEKDEFMVIIIAELDKDEKVGVEVYFANSNSWSSMYVGFQFSVFDFKNDAIVNGSPYWVAEVDEKLVLVGFDVRELLFKIVPLSNLPYEGIRDMLFVDFKGDLGALVCKRKKGETVLSLEIWVFDDWVFDDVGENGWTKKHSFGPIELKVHRFLQCLENGKTLIGECLEDGKVFVFDTENGDVKEIVIDEQAENGSFQVYGYTESLAYIKGMEVLV</sequence>
<dbReference type="SUPFAM" id="SSF81383">
    <property type="entry name" value="F-box domain"/>
    <property type="match status" value="1"/>
</dbReference>
<dbReference type="InterPro" id="IPR017451">
    <property type="entry name" value="F-box-assoc_interact_dom"/>
</dbReference>
<dbReference type="NCBIfam" id="TIGR01640">
    <property type="entry name" value="F_box_assoc_1"/>
    <property type="match status" value="1"/>
</dbReference>
<dbReference type="Pfam" id="PF00646">
    <property type="entry name" value="F-box"/>
    <property type="match status" value="1"/>
</dbReference>
<dbReference type="InterPro" id="IPR050796">
    <property type="entry name" value="SCF_F-box_component"/>
</dbReference>
<organism evidence="2 3">
    <name type="scientific">Castilleja foliolosa</name>
    <dbReference type="NCBI Taxonomy" id="1961234"/>
    <lineage>
        <taxon>Eukaryota</taxon>
        <taxon>Viridiplantae</taxon>
        <taxon>Streptophyta</taxon>
        <taxon>Embryophyta</taxon>
        <taxon>Tracheophyta</taxon>
        <taxon>Spermatophyta</taxon>
        <taxon>Magnoliopsida</taxon>
        <taxon>eudicotyledons</taxon>
        <taxon>Gunneridae</taxon>
        <taxon>Pentapetalae</taxon>
        <taxon>asterids</taxon>
        <taxon>lamiids</taxon>
        <taxon>Lamiales</taxon>
        <taxon>Orobanchaceae</taxon>
        <taxon>Pedicularideae</taxon>
        <taxon>Castillejinae</taxon>
        <taxon>Castilleja</taxon>
    </lineage>
</organism>
<dbReference type="InterPro" id="IPR001810">
    <property type="entry name" value="F-box_dom"/>
</dbReference>
<dbReference type="AlphaFoldDB" id="A0ABD3CEZ8"/>
<feature type="domain" description="F-box" evidence="1">
    <location>
        <begin position="23"/>
        <end position="62"/>
    </location>
</feature>
<dbReference type="CDD" id="cd22157">
    <property type="entry name" value="F-box_AtFBW1-like"/>
    <property type="match status" value="1"/>
</dbReference>
<dbReference type="Proteomes" id="UP001632038">
    <property type="component" value="Unassembled WGS sequence"/>
</dbReference>
<comment type="caution">
    <text evidence="2">The sequence shown here is derived from an EMBL/GenBank/DDBJ whole genome shotgun (WGS) entry which is preliminary data.</text>
</comment>
<dbReference type="InterPro" id="IPR006527">
    <property type="entry name" value="F-box-assoc_dom_typ1"/>
</dbReference>
<evidence type="ECO:0000313" key="2">
    <source>
        <dbReference type="EMBL" id="KAL3628446.1"/>
    </source>
</evidence>
<dbReference type="PANTHER" id="PTHR31672">
    <property type="entry name" value="BNACNNG10540D PROTEIN"/>
    <property type="match status" value="1"/>
</dbReference>